<dbReference type="SUPFAM" id="SSF55895">
    <property type="entry name" value="Ribonuclease Rh-like"/>
    <property type="match status" value="1"/>
</dbReference>
<dbReference type="GO" id="GO:0003723">
    <property type="term" value="F:RNA binding"/>
    <property type="evidence" value="ECO:0007669"/>
    <property type="project" value="InterPro"/>
</dbReference>
<dbReference type="GO" id="GO:0005576">
    <property type="term" value="C:extracellular region"/>
    <property type="evidence" value="ECO:0007669"/>
    <property type="project" value="TreeGrafter"/>
</dbReference>
<dbReference type="Proteomes" id="UP000822688">
    <property type="component" value="Chromosome 4"/>
</dbReference>
<dbReference type="Gene3D" id="3.90.730.10">
    <property type="entry name" value="Ribonuclease T2-like"/>
    <property type="match status" value="1"/>
</dbReference>
<dbReference type="GO" id="GO:0016787">
    <property type="term" value="F:hydrolase activity"/>
    <property type="evidence" value="ECO:0007669"/>
    <property type="project" value="UniProtKB-KW"/>
</dbReference>
<dbReference type="AlphaFoldDB" id="A0A8T0IA24"/>
<dbReference type="Pfam" id="PF00445">
    <property type="entry name" value="Ribonuclease_T2"/>
    <property type="match status" value="1"/>
</dbReference>
<dbReference type="GO" id="GO:0033897">
    <property type="term" value="F:ribonuclease T2 activity"/>
    <property type="evidence" value="ECO:0007669"/>
    <property type="project" value="InterPro"/>
</dbReference>
<evidence type="ECO:0000313" key="8">
    <source>
        <dbReference type="Proteomes" id="UP000822688"/>
    </source>
</evidence>
<keyword evidence="5" id="KW-0456">Lyase</keyword>
<keyword evidence="2" id="KW-0540">Nuclease</keyword>
<keyword evidence="8" id="KW-1185">Reference proteome</keyword>
<evidence type="ECO:0000256" key="3">
    <source>
        <dbReference type="ARBA" id="ARBA00022759"/>
    </source>
</evidence>
<dbReference type="PANTHER" id="PTHR11240">
    <property type="entry name" value="RIBONUCLEASE T2"/>
    <property type="match status" value="1"/>
</dbReference>
<comment type="caution">
    <text evidence="7">The sequence shown here is derived from an EMBL/GenBank/DDBJ whole genome shotgun (WGS) entry which is preliminary data.</text>
</comment>
<protein>
    <submittedName>
        <fullName evidence="7">Uncharacterized protein</fullName>
    </submittedName>
</protein>
<accession>A0A8T0IA24</accession>
<dbReference type="InterPro" id="IPR036430">
    <property type="entry name" value="RNase_T2-like_sf"/>
</dbReference>
<evidence type="ECO:0000256" key="2">
    <source>
        <dbReference type="ARBA" id="ARBA00022722"/>
    </source>
</evidence>
<dbReference type="GO" id="GO:0006401">
    <property type="term" value="P:RNA catabolic process"/>
    <property type="evidence" value="ECO:0007669"/>
    <property type="project" value="TreeGrafter"/>
</dbReference>
<reference evidence="7" key="1">
    <citation type="submission" date="2020-06" db="EMBL/GenBank/DDBJ databases">
        <title>WGS assembly of Ceratodon purpureus strain R40.</title>
        <authorList>
            <person name="Carey S.B."/>
            <person name="Jenkins J."/>
            <person name="Shu S."/>
            <person name="Lovell J.T."/>
            <person name="Sreedasyam A."/>
            <person name="Maumus F."/>
            <person name="Tiley G.P."/>
            <person name="Fernandez-Pozo N."/>
            <person name="Barry K."/>
            <person name="Chen C."/>
            <person name="Wang M."/>
            <person name="Lipzen A."/>
            <person name="Daum C."/>
            <person name="Saski C.A."/>
            <person name="Payton A.C."/>
            <person name="Mcbreen J.C."/>
            <person name="Conrad R.E."/>
            <person name="Kollar L.M."/>
            <person name="Olsson S."/>
            <person name="Huttunen S."/>
            <person name="Landis J.B."/>
            <person name="Wickett N.J."/>
            <person name="Johnson M.G."/>
            <person name="Rensing S.A."/>
            <person name="Grimwood J."/>
            <person name="Schmutz J."/>
            <person name="Mcdaniel S.F."/>
        </authorList>
    </citation>
    <scope>NUCLEOTIDE SEQUENCE</scope>
    <source>
        <strain evidence="7">R40</strain>
    </source>
</reference>
<evidence type="ECO:0000256" key="6">
    <source>
        <dbReference type="RuleBase" id="RU004328"/>
    </source>
</evidence>
<name>A0A8T0IA24_CERPU</name>
<keyword evidence="4" id="KW-0378">Hydrolase</keyword>
<evidence type="ECO:0000313" key="7">
    <source>
        <dbReference type="EMBL" id="KAG0580252.1"/>
    </source>
</evidence>
<comment type="similarity">
    <text evidence="1 6">Belongs to the RNase T2 family.</text>
</comment>
<dbReference type="EMBL" id="CM026424">
    <property type="protein sequence ID" value="KAG0580252.1"/>
    <property type="molecule type" value="Genomic_DNA"/>
</dbReference>
<proteinExistence type="inferred from homology"/>
<sequence>MTWELQEEMLAKWISLSCPKPNPEGLWNHEWKKHGTCTWMDRLTYFETAIALHHDYNILEAFHLEGIYPNGQMYDLLDLHQVLENYIGEEPLITCSFNDFYQVSQIYEVFICLDKFQFLPLPCPTAANFKTNCRTPRALFPEFNPLGGPPSCPVHPPSDHVHTPVSYCTDPTLLPLDELNPIYEEKLDFYLDSIDSELASDEDEYQNFLRRNELERDEELDFF</sequence>
<keyword evidence="3" id="KW-0255">Endonuclease</keyword>
<dbReference type="InterPro" id="IPR033130">
    <property type="entry name" value="RNase_T2_His_AS_2"/>
</dbReference>
<gene>
    <name evidence="7" type="ORF">KC19_4G160300</name>
</gene>
<dbReference type="InterPro" id="IPR001568">
    <property type="entry name" value="RNase_T2-like"/>
</dbReference>
<evidence type="ECO:0000256" key="1">
    <source>
        <dbReference type="ARBA" id="ARBA00007469"/>
    </source>
</evidence>
<dbReference type="PROSITE" id="PS00531">
    <property type="entry name" value="RNASE_T2_2"/>
    <property type="match status" value="1"/>
</dbReference>
<evidence type="ECO:0000256" key="4">
    <source>
        <dbReference type="ARBA" id="ARBA00022801"/>
    </source>
</evidence>
<organism evidence="7 8">
    <name type="scientific">Ceratodon purpureus</name>
    <name type="common">Fire moss</name>
    <name type="synonym">Dicranum purpureum</name>
    <dbReference type="NCBI Taxonomy" id="3225"/>
    <lineage>
        <taxon>Eukaryota</taxon>
        <taxon>Viridiplantae</taxon>
        <taxon>Streptophyta</taxon>
        <taxon>Embryophyta</taxon>
        <taxon>Bryophyta</taxon>
        <taxon>Bryophytina</taxon>
        <taxon>Bryopsida</taxon>
        <taxon>Dicranidae</taxon>
        <taxon>Pseudoditrichales</taxon>
        <taxon>Ditrichaceae</taxon>
        <taxon>Ceratodon</taxon>
    </lineage>
</organism>
<dbReference type="PANTHER" id="PTHR11240:SF75">
    <property type="entry name" value="RIBONUCLEASE 3"/>
    <property type="match status" value="1"/>
</dbReference>
<evidence type="ECO:0000256" key="5">
    <source>
        <dbReference type="ARBA" id="ARBA00023239"/>
    </source>
</evidence>